<protein>
    <submittedName>
        <fullName evidence="4">Tetratricopeptide repeat protein</fullName>
    </submittedName>
</protein>
<keyword evidence="1" id="KW-0677">Repeat</keyword>
<dbReference type="InterPro" id="IPR011990">
    <property type="entry name" value="TPR-like_helical_dom_sf"/>
</dbReference>
<evidence type="ECO:0000256" key="3">
    <source>
        <dbReference type="PROSITE-ProRule" id="PRU00339"/>
    </source>
</evidence>
<dbReference type="EMBL" id="JAANYN010000008">
    <property type="protein sequence ID" value="NHE58677.1"/>
    <property type="molecule type" value="Genomic_DNA"/>
</dbReference>
<gene>
    <name evidence="4" type="ORF">G9Q97_17845</name>
</gene>
<accession>A0ABX0HAK1</accession>
<dbReference type="PANTHER" id="PTHR44858">
    <property type="entry name" value="TETRATRICOPEPTIDE REPEAT PROTEIN 6"/>
    <property type="match status" value="1"/>
</dbReference>
<dbReference type="Proteomes" id="UP000649799">
    <property type="component" value="Unassembled WGS sequence"/>
</dbReference>
<organism evidence="4 5">
    <name type="scientific">Cyclobacterium plantarum</name>
    <dbReference type="NCBI Taxonomy" id="2716263"/>
    <lineage>
        <taxon>Bacteria</taxon>
        <taxon>Pseudomonadati</taxon>
        <taxon>Bacteroidota</taxon>
        <taxon>Cytophagia</taxon>
        <taxon>Cytophagales</taxon>
        <taxon>Cyclobacteriaceae</taxon>
        <taxon>Cyclobacterium</taxon>
    </lineage>
</organism>
<feature type="repeat" description="TPR" evidence="3">
    <location>
        <begin position="56"/>
        <end position="89"/>
    </location>
</feature>
<evidence type="ECO:0000256" key="2">
    <source>
        <dbReference type="ARBA" id="ARBA00022803"/>
    </source>
</evidence>
<dbReference type="SMART" id="SM00028">
    <property type="entry name" value="TPR"/>
    <property type="match status" value="6"/>
</dbReference>
<dbReference type="PANTHER" id="PTHR44858:SF1">
    <property type="entry name" value="UDP-N-ACETYLGLUCOSAMINE--PEPTIDE N-ACETYLGLUCOSAMINYLTRANSFERASE SPINDLY-RELATED"/>
    <property type="match status" value="1"/>
</dbReference>
<comment type="caution">
    <text evidence="4">The sequence shown here is derived from an EMBL/GenBank/DDBJ whole genome shotgun (WGS) entry which is preliminary data.</text>
</comment>
<dbReference type="InterPro" id="IPR013105">
    <property type="entry name" value="TPR_2"/>
</dbReference>
<dbReference type="Pfam" id="PF00515">
    <property type="entry name" value="TPR_1"/>
    <property type="match status" value="1"/>
</dbReference>
<dbReference type="InterPro" id="IPR050498">
    <property type="entry name" value="Ycf3"/>
</dbReference>
<evidence type="ECO:0000313" key="4">
    <source>
        <dbReference type="EMBL" id="NHE58677.1"/>
    </source>
</evidence>
<dbReference type="InterPro" id="IPR019734">
    <property type="entry name" value="TPR_rpt"/>
</dbReference>
<dbReference type="Gene3D" id="1.25.40.10">
    <property type="entry name" value="Tetratricopeptide repeat domain"/>
    <property type="match status" value="2"/>
</dbReference>
<proteinExistence type="predicted"/>
<sequence length="270" mass="31031">MRISLTINLLVCFFVSLLFSQCIGSFRDAEALYQNGRYEEAIQEFNRVLFVSSTDLKTLHLRARSYEELQMYDKAIQDYRRILSLDPTYAQAYAGIGKIAWEEDDMKDAEKNFLLAAMHDPKDYDILIFLSRSMIKNGRFKSSVEFLDEAIRLKPEEAMPHYYKGIAQAYSGDGLGVIVSFNKYLEIEPDNLSAHYNRGFALMKLGYKEWAIEDFDEVLDKNPKHYEALARRALCLIDKNPRQACLDLETAALNGNLLAKSNMKRCNGNP</sequence>
<reference evidence="4 5" key="1">
    <citation type="submission" date="2020-03" db="EMBL/GenBank/DDBJ databases">
        <title>Cyclobacterium plantarum sp. nov., a marine bacterium isolated from a coastal-marine wetland.</title>
        <authorList>
            <person name="Sanchez-Porro C."/>
            <person name="Ventosa A."/>
            <person name="Amoozegar M."/>
        </authorList>
    </citation>
    <scope>NUCLEOTIDE SEQUENCE [LARGE SCALE GENOMIC DNA]</scope>
    <source>
        <strain evidence="4 5">GBPx2</strain>
    </source>
</reference>
<dbReference type="SUPFAM" id="SSF48452">
    <property type="entry name" value="TPR-like"/>
    <property type="match status" value="1"/>
</dbReference>
<evidence type="ECO:0000256" key="1">
    <source>
        <dbReference type="ARBA" id="ARBA00022737"/>
    </source>
</evidence>
<evidence type="ECO:0000313" key="5">
    <source>
        <dbReference type="Proteomes" id="UP000649799"/>
    </source>
</evidence>
<name>A0ABX0HAK1_9BACT</name>
<keyword evidence="2 3" id="KW-0802">TPR repeat</keyword>
<dbReference type="Pfam" id="PF07719">
    <property type="entry name" value="TPR_2"/>
    <property type="match status" value="1"/>
</dbReference>
<dbReference type="PROSITE" id="PS50005">
    <property type="entry name" value="TPR"/>
    <property type="match status" value="3"/>
</dbReference>
<keyword evidence="5" id="KW-1185">Reference proteome</keyword>
<feature type="repeat" description="TPR" evidence="3">
    <location>
        <begin position="124"/>
        <end position="157"/>
    </location>
</feature>
<dbReference type="RefSeq" id="WP_166149292.1">
    <property type="nucleotide sequence ID" value="NZ_JAANYN010000008.1"/>
</dbReference>
<feature type="repeat" description="TPR" evidence="3">
    <location>
        <begin position="192"/>
        <end position="225"/>
    </location>
</feature>
<dbReference type="Pfam" id="PF13432">
    <property type="entry name" value="TPR_16"/>
    <property type="match status" value="1"/>
</dbReference>